<dbReference type="Proteomes" id="UP001472677">
    <property type="component" value="Unassembled WGS sequence"/>
</dbReference>
<evidence type="ECO:0000313" key="2">
    <source>
        <dbReference type="Proteomes" id="UP001472677"/>
    </source>
</evidence>
<proteinExistence type="predicted"/>
<dbReference type="EMBL" id="JBBPBM010000060">
    <property type="protein sequence ID" value="KAK8516134.1"/>
    <property type="molecule type" value="Genomic_DNA"/>
</dbReference>
<sequence>MSNTKKQLTELGFGSVHSVQGLVSRLTLVELSWTISIGLGLGLRLVQWLRIRLGTLMGSTVWLRVMGSTLNWPKPHFTRILEELGISEPIPTVVAMTSMARH</sequence>
<gene>
    <name evidence="1" type="ORF">V6N12_013541</name>
</gene>
<keyword evidence="2" id="KW-1185">Reference proteome</keyword>
<comment type="caution">
    <text evidence="1">The sequence shown here is derived from an EMBL/GenBank/DDBJ whole genome shotgun (WGS) entry which is preliminary data.</text>
</comment>
<accession>A0ABR2CBB1</accession>
<organism evidence="1 2">
    <name type="scientific">Hibiscus sabdariffa</name>
    <name type="common">roselle</name>
    <dbReference type="NCBI Taxonomy" id="183260"/>
    <lineage>
        <taxon>Eukaryota</taxon>
        <taxon>Viridiplantae</taxon>
        <taxon>Streptophyta</taxon>
        <taxon>Embryophyta</taxon>
        <taxon>Tracheophyta</taxon>
        <taxon>Spermatophyta</taxon>
        <taxon>Magnoliopsida</taxon>
        <taxon>eudicotyledons</taxon>
        <taxon>Gunneridae</taxon>
        <taxon>Pentapetalae</taxon>
        <taxon>rosids</taxon>
        <taxon>malvids</taxon>
        <taxon>Malvales</taxon>
        <taxon>Malvaceae</taxon>
        <taxon>Malvoideae</taxon>
        <taxon>Hibiscus</taxon>
    </lineage>
</organism>
<name>A0ABR2CBB1_9ROSI</name>
<reference evidence="1 2" key="1">
    <citation type="journal article" date="2024" name="G3 (Bethesda)">
        <title>Genome assembly of Hibiscus sabdariffa L. provides insights into metabolisms of medicinal natural products.</title>
        <authorList>
            <person name="Kim T."/>
        </authorList>
    </citation>
    <scope>NUCLEOTIDE SEQUENCE [LARGE SCALE GENOMIC DNA]</scope>
    <source>
        <strain evidence="1">TK-2024</strain>
        <tissue evidence="1">Old leaves</tissue>
    </source>
</reference>
<protein>
    <submittedName>
        <fullName evidence="1">Uncharacterized protein</fullName>
    </submittedName>
</protein>
<evidence type="ECO:0000313" key="1">
    <source>
        <dbReference type="EMBL" id="KAK8516134.1"/>
    </source>
</evidence>